<evidence type="ECO:0000313" key="1">
    <source>
        <dbReference type="EMBL" id="CAB3410507.1"/>
    </source>
</evidence>
<gene>
    <name evidence="1" type="ORF">CBOVIS_LOCUS12026</name>
</gene>
<organism evidence="1 2">
    <name type="scientific">Caenorhabditis bovis</name>
    <dbReference type="NCBI Taxonomy" id="2654633"/>
    <lineage>
        <taxon>Eukaryota</taxon>
        <taxon>Metazoa</taxon>
        <taxon>Ecdysozoa</taxon>
        <taxon>Nematoda</taxon>
        <taxon>Chromadorea</taxon>
        <taxon>Rhabditida</taxon>
        <taxon>Rhabditina</taxon>
        <taxon>Rhabditomorpha</taxon>
        <taxon>Rhabditoidea</taxon>
        <taxon>Rhabditidae</taxon>
        <taxon>Peloderinae</taxon>
        <taxon>Caenorhabditis</taxon>
    </lineage>
</organism>
<comment type="caution">
    <text evidence="1">The sequence shown here is derived from an EMBL/GenBank/DDBJ whole genome shotgun (WGS) entry which is preliminary data.</text>
</comment>
<reference evidence="1 2" key="1">
    <citation type="submission" date="2020-04" db="EMBL/GenBank/DDBJ databases">
        <authorList>
            <person name="Laetsch R D."/>
            <person name="Stevens L."/>
            <person name="Kumar S."/>
            <person name="Blaxter L. M."/>
        </authorList>
    </citation>
    <scope>NUCLEOTIDE SEQUENCE [LARGE SCALE GENOMIC DNA]</scope>
</reference>
<protein>
    <submittedName>
        <fullName evidence="1">Uncharacterized protein</fullName>
    </submittedName>
</protein>
<dbReference type="EMBL" id="CADEPM010000010">
    <property type="protein sequence ID" value="CAB3410507.1"/>
    <property type="molecule type" value="Genomic_DNA"/>
</dbReference>
<sequence length="106" mass="12584">MEAFMQDANTFRKALFEVQIILYRNRMNNLCNINYRHGGQLCPNFTVYSQQITDLFNALRRCGDDFDSDVGDMDRVRIVMTEMSLLYRRVEQHFDGYIREAELNNS</sequence>
<keyword evidence="2" id="KW-1185">Reference proteome</keyword>
<dbReference type="AlphaFoldDB" id="A0A8S1F3Y5"/>
<proteinExistence type="predicted"/>
<name>A0A8S1F3Y5_9PELO</name>
<evidence type="ECO:0000313" key="2">
    <source>
        <dbReference type="Proteomes" id="UP000494206"/>
    </source>
</evidence>
<accession>A0A8S1F3Y5</accession>
<dbReference type="Proteomes" id="UP000494206">
    <property type="component" value="Unassembled WGS sequence"/>
</dbReference>